<dbReference type="RefSeq" id="WP_308495569.1">
    <property type="nucleotide sequence ID" value="NZ_MAPF01000056.1"/>
</dbReference>
<evidence type="ECO:0000313" key="2">
    <source>
        <dbReference type="EMBL" id="PEH36197.1"/>
    </source>
</evidence>
<comment type="caution">
    <text evidence="2">The sequence shown here is derived from an EMBL/GenBank/DDBJ whole genome shotgun (WGS) entry which is preliminary data.</text>
</comment>
<reference evidence="2" key="1">
    <citation type="submission" date="2017-05" db="EMBL/GenBank/DDBJ databases">
        <title>Genome sequence of Ca. P. asteris strain NJAY.</title>
        <authorList>
            <person name="Lee I.-M."/>
            <person name="Gundersen-Rindal D."/>
            <person name="Sparks M."/>
        </authorList>
    </citation>
    <scope>NUCLEOTIDE SEQUENCE [LARGE SCALE GENOMIC DNA]</scope>
    <source>
        <strain evidence="2">NJAY</strain>
    </source>
</reference>
<accession>A0ABX4K0C6</accession>
<gene>
    <name evidence="2" type="ORF">BBA70_02410</name>
</gene>
<dbReference type="PANTHER" id="PTHR23076:SF97">
    <property type="entry name" value="ATP-DEPENDENT ZINC METALLOPROTEASE YME1L1"/>
    <property type="match status" value="1"/>
</dbReference>
<evidence type="ECO:0000313" key="3">
    <source>
        <dbReference type="Proteomes" id="UP000220509"/>
    </source>
</evidence>
<dbReference type="Gene3D" id="1.10.8.60">
    <property type="match status" value="1"/>
</dbReference>
<dbReference type="InterPro" id="IPR003959">
    <property type="entry name" value="ATPase_AAA_core"/>
</dbReference>
<dbReference type="PANTHER" id="PTHR23076">
    <property type="entry name" value="METALLOPROTEASE M41 FTSH"/>
    <property type="match status" value="1"/>
</dbReference>
<organism evidence="2 3">
    <name type="scientific">New Jersey aster yellows phytoplasma</name>
    <dbReference type="NCBI Taxonomy" id="270520"/>
    <lineage>
        <taxon>Bacteria</taxon>
        <taxon>Bacillati</taxon>
        <taxon>Mycoplasmatota</taxon>
        <taxon>Mollicutes</taxon>
        <taxon>Acholeplasmatales</taxon>
        <taxon>Acholeplasmataceae</taxon>
        <taxon>Candidatus Phytoplasma</taxon>
        <taxon>16SrI (Aster yellows group)</taxon>
    </lineage>
</organism>
<proteinExistence type="predicted"/>
<keyword evidence="3" id="KW-1185">Reference proteome</keyword>
<dbReference type="InterPro" id="IPR027417">
    <property type="entry name" value="P-loop_NTPase"/>
</dbReference>
<dbReference type="EMBL" id="MAPF01000056">
    <property type="protein sequence ID" value="PEH36197.1"/>
    <property type="molecule type" value="Genomic_DNA"/>
</dbReference>
<dbReference type="Gene3D" id="3.40.50.300">
    <property type="entry name" value="P-loop containing nucleotide triphosphate hydrolases"/>
    <property type="match status" value="1"/>
</dbReference>
<feature type="domain" description="ATPase AAA-type core" evidence="1">
    <location>
        <begin position="4"/>
        <end position="71"/>
    </location>
</feature>
<dbReference type="Proteomes" id="UP000220509">
    <property type="component" value="Unassembled WGS sequence"/>
</dbReference>
<sequence>MKQALFFIDEIDSFVIDRNDFSQQEKGNNIKWMVFKSGDNENTFIVIVATNRVEALDYALLRPGRFNYVVNILLPDLKSQKAILELFAKGKNIADAASRKKRKRNYCY</sequence>
<name>A0ABX4K0C6_9MOLU</name>
<dbReference type="SUPFAM" id="SSF52540">
    <property type="entry name" value="P-loop containing nucleoside triphosphate hydrolases"/>
    <property type="match status" value="1"/>
</dbReference>
<protein>
    <recommendedName>
        <fullName evidence="1">ATPase AAA-type core domain-containing protein</fullName>
    </recommendedName>
</protein>
<evidence type="ECO:0000259" key="1">
    <source>
        <dbReference type="Pfam" id="PF00004"/>
    </source>
</evidence>
<dbReference type="Pfam" id="PF00004">
    <property type="entry name" value="AAA"/>
    <property type="match status" value="1"/>
</dbReference>